<dbReference type="Pfam" id="PF01613">
    <property type="entry name" value="Flavin_Reduct"/>
    <property type="match status" value="1"/>
</dbReference>
<proteinExistence type="inferred from homology"/>
<dbReference type="GO" id="GO:0010181">
    <property type="term" value="F:FMN binding"/>
    <property type="evidence" value="ECO:0007669"/>
    <property type="project" value="InterPro"/>
</dbReference>
<accession>A0A7C3WQC0</accession>
<dbReference type="InterPro" id="IPR002563">
    <property type="entry name" value="Flavin_Rdtase-like_dom"/>
</dbReference>
<feature type="domain" description="Flavin reductase like" evidence="5">
    <location>
        <begin position="12"/>
        <end position="163"/>
    </location>
</feature>
<comment type="caution">
    <text evidence="6">The sequence shown here is derived from an EMBL/GenBank/DDBJ whole genome shotgun (WGS) entry which is preliminary data.</text>
</comment>
<dbReference type="GO" id="GO:0016646">
    <property type="term" value="F:oxidoreductase activity, acting on the CH-NH group of donors, NAD or NADP as acceptor"/>
    <property type="evidence" value="ECO:0007669"/>
    <property type="project" value="UniProtKB-ARBA"/>
</dbReference>
<dbReference type="EMBL" id="DTHB01000016">
    <property type="protein sequence ID" value="HGB13815.1"/>
    <property type="molecule type" value="Genomic_DNA"/>
</dbReference>
<reference evidence="6" key="1">
    <citation type="journal article" date="2020" name="mSystems">
        <title>Genome- and Community-Level Interaction Insights into Carbon Utilization and Element Cycling Functions of Hydrothermarchaeota in Hydrothermal Sediment.</title>
        <authorList>
            <person name="Zhou Z."/>
            <person name="Liu Y."/>
            <person name="Xu W."/>
            <person name="Pan J."/>
            <person name="Luo Z.H."/>
            <person name="Li M."/>
        </authorList>
    </citation>
    <scope>NUCLEOTIDE SEQUENCE [LARGE SCALE GENOMIC DNA]</scope>
    <source>
        <strain evidence="6">SpSt-776</strain>
    </source>
</reference>
<dbReference type="SUPFAM" id="SSF50475">
    <property type="entry name" value="FMN-binding split barrel"/>
    <property type="match status" value="1"/>
</dbReference>
<evidence type="ECO:0000256" key="4">
    <source>
        <dbReference type="ARBA" id="ARBA00038054"/>
    </source>
</evidence>
<comment type="cofactor">
    <cofactor evidence="1">
        <name>FMN</name>
        <dbReference type="ChEBI" id="CHEBI:58210"/>
    </cofactor>
</comment>
<evidence type="ECO:0000259" key="5">
    <source>
        <dbReference type="SMART" id="SM00903"/>
    </source>
</evidence>
<keyword evidence="3" id="KW-0288">FMN</keyword>
<dbReference type="Gene3D" id="2.30.110.10">
    <property type="entry name" value="Electron Transport, Fmn-binding Protein, Chain A"/>
    <property type="match status" value="1"/>
</dbReference>
<dbReference type="AlphaFoldDB" id="A0A7C3WQC0"/>
<comment type="similarity">
    <text evidence="4">Belongs to the flavoredoxin family.</text>
</comment>
<dbReference type="PANTHER" id="PTHR33798:SF5">
    <property type="entry name" value="FLAVIN REDUCTASE LIKE DOMAIN-CONTAINING PROTEIN"/>
    <property type="match status" value="1"/>
</dbReference>
<dbReference type="PANTHER" id="PTHR33798">
    <property type="entry name" value="FLAVOPROTEIN OXYGENASE"/>
    <property type="match status" value="1"/>
</dbReference>
<evidence type="ECO:0000256" key="3">
    <source>
        <dbReference type="ARBA" id="ARBA00022643"/>
    </source>
</evidence>
<dbReference type="SMART" id="SM00903">
    <property type="entry name" value="Flavin_Reduct"/>
    <property type="match status" value="1"/>
</dbReference>
<evidence type="ECO:0000313" key="6">
    <source>
        <dbReference type="EMBL" id="HGB13815.1"/>
    </source>
</evidence>
<sequence>MILKPFKREAYLPLPVAFISTLSPAGIRNIAPYSCLTPVLRPLDLVCLASAHRRDTLDNIRATGEFVINLPGIDLTDKVIPTARYSPPEADEFELAGLREKPSVKVTAPGIMGCYAWMECKLYKEYAEPQYVLIVGQVVHLEVADEVYLPDGSLALDRARPLMMVGSNTGMKYCTALDIRRFEPFGAMFPNGKDPLASKYQEG</sequence>
<evidence type="ECO:0000256" key="2">
    <source>
        <dbReference type="ARBA" id="ARBA00022630"/>
    </source>
</evidence>
<dbReference type="InterPro" id="IPR012349">
    <property type="entry name" value="Split_barrel_FMN-bd"/>
</dbReference>
<name>A0A7C3WQC0_9BACT</name>
<keyword evidence="2" id="KW-0285">Flavoprotein</keyword>
<gene>
    <name evidence="6" type="ORF">ENV62_01045</name>
</gene>
<protein>
    <submittedName>
        <fullName evidence="6">Flavin reductase family protein</fullName>
    </submittedName>
</protein>
<evidence type="ECO:0000256" key="1">
    <source>
        <dbReference type="ARBA" id="ARBA00001917"/>
    </source>
</evidence>
<organism evidence="6">
    <name type="scientific">Desulfobacca acetoxidans</name>
    <dbReference type="NCBI Taxonomy" id="60893"/>
    <lineage>
        <taxon>Bacteria</taxon>
        <taxon>Pseudomonadati</taxon>
        <taxon>Thermodesulfobacteriota</taxon>
        <taxon>Desulfobaccia</taxon>
        <taxon>Desulfobaccales</taxon>
        <taxon>Desulfobaccaceae</taxon>
        <taxon>Desulfobacca</taxon>
    </lineage>
</organism>